<name>A0AAF1A3P5_SOLVR</name>
<dbReference type="InterPro" id="IPR057823">
    <property type="entry name" value="WWE_RCD1"/>
</dbReference>
<proteinExistence type="predicted"/>
<reference evidence="3" key="1">
    <citation type="submission" date="2023-08" db="EMBL/GenBank/DDBJ databases">
        <title>A de novo genome assembly of Solanum verrucosum Schlechtendal, a Mexican diploid species geographically isolated from the other diploid A-genome species in potato relatives.</title>
        <authorList>
            <person name="Hosaka K."/>
        </authorList>
    </citation>
    <scope>NUCLEOTIDE SEQUENCE</scope>
    <source>
        <tissue evidence="3">Young leaves</tissue>
    </source>
</reference>
<dbReference type="Pfam" id="PF23467">
    <property type="entry name" value="WWE_5"/>
    <property type="match status" value="1"/>
</dbReference>
<dbReference type="AlphaFoldDB" id="A0AAF1A3P5"/>
<dbReference type="EMBL" id="CP133623">
    <property type="protein sequence ID" value="WMV59269.1"/>
    <property type="molecule type" value="Genomic_DNA"/>
</dbReference>
<evidence type="ECO:0000313" key="3">
    <source>
        <dbReference type="EMBL" id="WMV59269.1"/>
    </source>
</evidence>
<keyword evidence="1" id="KW-0732">Signal</keyword>
<dbReference type="InterPro" id="IPR044964">
    <property type="entry name" value="RCD1/SRO1-5"/>
</dbReference>
<accession>A0AAF1A3P5</accession>
<dbReference type="PANTHER" id="PTHR32263">
    <property type="entry name" value="INACTIVE POLY [ADP-RIBOSE] POLYMERASE SRO4-RELATED"/>
    <property type="match status" value="1"/>
</dbReference>
<feature type="domain" description="RCD1 WWE" evidence="2">
    <location>
        <begin position="5"/>
        <end position="58"/>
    </location>
</feature>
<dbReference type="Proteomes" id="UP001234989">
    <property type="component" value="Chromosome 12"/>
</dbReference>
<feature type="chain" id="PRO_5042181050" description="RCD1 WWE domain-containing protein" evidence="1">
    <location>
        <begin position="17"/>
        <end position="97"/>
    </location>
</feature>
<evidence type="ECO:0000256" key="1">
    <source>
        <dbReference type="SAM" id="SignalP"/>
    </source>
</evidence>
<evidence type="ECO:0000313" key="4">
    <source>
        <dbReference type="Proteomes" id="UP001234989"/>
    </source>
</evidence>
<keyword evidence="4" id="KW-1185">Reference proteome</keyword>
<evidence type="ECO:0000259" key="2">
    <source>
        <dbReference type="Pfam" id="PF23467"/>
    </source>
</evidence>
<feature type="signal peptide" evidence="1">
    <location>
        <begin position="1"/>
        <end position="16"/>
    </location>
</feature>
<protein>
    <recommendedName>
        <fullName evidence="2">RCD1 WWE domain-containing protein</fullName>
    </recommendedName>
</protein>
<gene>
    <name evidence="3" type="ORF">MTR67_052654</name>
</gene>
<organism evidence="3 4">
    <name type="scientific">Solanum verrucosum</name>
    <dbReference type="NCBI Taxonomy" id="315347"/>
    <lineage>
        <taxon>Eukaryota</taxon>
        <taxon>Viridiplantae</taxon>
        <taxon>Streptophyta</taxon>
        <taxon>Embryophyta</taxon>
        <taxon>Tracheophyta</taxon>
        <taxon>Spermatophyta</taxon>
        <taxon>Magnoliopsida</taxon>
        <taxon>eudicotyledons</taxon>
        <taxon>Gunneridae</taxon>
        <taxon>Pentapetalae</taxon>
        <taxon>asterids</taxon>
        <taxon>lamiids</taxon>
        <taxon>Solanales</taxon>
        <taxon>Solanaceae</taxon>
        <taxon>Solanoideae</taxon>
        <taxon>Solaneae</taxon>
        <taxon>Solanum</taxon>
    </lineage>
</organism>
<dbReference type="PANTHER" id="PTHR32263:SF31">
    <property type="entry name" value="POLY [ADP-RIBOSE] POLYMERASE"/>
    <property type="match status" value="1"/>
</dbReference>
<sequence length="97" mass="11322">MRWMCVLISAFVSGKAMIEVEMEAGFKLIVDFYRMFGIDLDTGNELPISWIDVDGNFFIPKIFIEDSEKIHEIEKGKRKKVRRENVHLSREEGKKGK</sequence>